<sequence>MNAIPPHEAKNRYLKDKSTDVTDSTLSNYRTTLNGFCDWLCDEAGVKTLNTLTSDEIQQFKEWRLERVKTITLKTDMTCIKGFIQFCEHISAVPDGMSQLVRVPKPSREDEVSDSILTSDEATEILDYLEKHEYASLRHVVFLVLWKTGMRRSSLYGLDKRDFEDGSKPYLKVRHRPETETPLKNKGRGDRDVRISGEVADVLRDYLRFNHRDGEDEHGRTPLLMSSHGKRCEPSTIQRNIYTVTRPCHYTGECPMGRDLDECEATSYNTASKCPASVSPHALRRGYVTESLNAGQPKDVTADRVDMSHEVMDKHYDKATKNEQMERREDYLVDV</sequence>
<keyword evidence="8" id="KW-1185">Reference proteome</keyword>
<evidence type="ECO:0000259" key="5">
    <source>
        <dbReference type="PROSITE" id="PS51898"/>
    </source>
</evidence>
<dbReference type="GO" id="GO:0006310">
    <property type="term" value="P:DNA recombination"/>
    <property type="evidence" value="ECO:0007669"/>
    <property type="project" value="UniProtKB-KW"/>
</dbReference>
<keyword evidence="2 4" id="KW-0238">DNA-binding</keyword>
<dbReference type="GO" id="GO:0003677">
    <property type="term" value="F:DNA binding"/>
    <property type="evidence" value="ECO:0007669"/>
    <property type="project" value="UniProtKB-UniRule"/>
</dbReference>
<dbReference type="Pfam" id="PF02899">
    <property type="entry name" value="Phage_int_SAM_1"/>
    <property type="match status" value="1"/>
</dbReference>
<gene>
    <name evidence="7" type="ORF">SAMN04488063_0474</name>
</gene>
<reference evidence="8" key="1">
    <citation type="submission" date="2016-10" db="EMBL/GenBank/DDBJ databases">
        <authorList>
            <person name="Varghese N."/>
            <person name="Submissions S."/>
        </authorList>
    </citation>
    <scope>NUCLEOTIDE SEQUENCE [LARGE SCALE GENOMIC DNA]</scope>
    <source>
        <strain evidence="8">CGMCC 1.7739</strain>
    </source>
</reference>
<dbReference type="STRING" id="553467.SAMN04488063_0474"/>
<dbReference type="GO" id="GO:0015074">
    <property type="term" value="P:DNA integration"/>
    <property type="evidence" value="ECO:0007669"/>
    <property type="project" value="UniProtKB-KW"/>
</dbReference>
<evidence type="ECO:0000313" key="7">
    <source>
        <dbReference type="EMBL" id="SFF83758.1"/>
    </source>
</evidence>
<dbReference type="Gene3D" id="1.10.443.10">
    <property type="entry name" value="Intergrase catalytic core"/>
    <property type="match status" value="1"/>
</dbReference>
<dbReference type="Proteomes" id="UP000198876">
    <property type="component" value="Unassembled WGS sequence"/>
</dbReference>
<dbReference type="InterPro" id="IPR011010">
    <property type="entry name" value="DNA_brk_join_enz"/>
</dbReference>
<keyword evidence="3" id="KW-0233">DNA recombination</keyword>
<evidence type="ECO:0000256" key="3">
    <source>
        <dbReference type="ARBA" id="ARBA00023172"/>
    </source>
</evidence>
<dbReference type="CDD" id="cd00397">
    <property type="entry name" value="DNA_BRE_C"/>
    <property type="match status" value="1"/>
</dbReference>
<feature type="domain" description="Core-binding (CB)" evidence="6">
    <location>
        <begin position="4"/>
        <end position="88"/>
    </location>
</feature>
<evidence type="ECO:0000259" key="6">
    <source>
        <dbReference type="PROSITE" id="PS51900"/>
    </source>
</evidence>
<dbReference type="AlphaFoldDB" id="A0A1I2LYW4"/>
<organism evidence="7 8">
    <name type="scientific">Halopelagius inordinatus</name>
    <dbReference type="NCBI Taxonomy" id="553467"/>
    <lineage>
        <taxon>Archaea</taxon>
        <taxon>Methanobacteriati</taxon>
        <taxon>Methanobacteriota</taxon>
        <taxon>Stenosarchaea group</taxon>
        <taxon>Halobacteria</taxon>
        <taxon>Halobacteriales</taxon>
        <taxon>Haloferacaceae</taxon>
    </lineage>
</organism>
<dbReference type="PROSITE" id="PS51900">
    <property type="entry name" value="CB"/>
    <property type="match status" value="1"/>
</dbReference>
<dbReference type="InterPro" id="IPR002104">
    <property type="entry name" value="Integrase_catalytic"/>
</dbReference>
<dbReference type="EMBL" id="FOOQ01000001">
    <property type="protein sequence ID" value="SFF83758.1"/>
    <property type="molecule type" value="Genomic_DNA"/>
</dbReference>
<dbReference type="Gene3D" id="1.10.150.130">
    <property type="match status" value="1"/>
</dbReference>
<keyword evidence="1" id="KW-0229">DNA integration</keyword>
<dbReference type="SUPFAM" id="SSF56349">
    <property type="entry name" value="DNA breaking-rejoining enzymes"/>
    <property type="match status" value="1"/>
</dbReference>
<accession>A0A1I2LYW4</accession>
<evidence type="ECO:0000256" key="1">
    <source>
        <dbReference type="ARBA" id="ARBA00022908"/>
    </source>
</evidence>
<evidence type="ECO:0000256" key="4">
    <source>
        <dbReference type="PROSITE-ProRule" id="PRU01248"/>
    </source>
</evidence>
<feature type="domain" description="Tyr recombinase" evidence="5">
    <location>
        <begin position="112"/>
        <end position="329"/>
    </location>
</feature>
<dbReference type="InterPro" id="IPR004107">
    <property type="entry name" value="Integrase_SAM-like_N"/>
</dbReference>
<dbReference type="OrthoDB" id="198497at2157"/>
<protein>
    <submittedName>
        <fullName evidence="7">Site-specific recombinase XerD</fullName>
    </submittedName>
</protein>
<dbReference type="PANTHER" id="PTHR30349:SF41">
    <property type="entry name" value="INTEGRASE_RECOMBINASE PROTEIN MJ0367-RELATED"/>
    <property type="match status" value="1"/>
</dbReference>
<dbReference type="InterPro" id="IPR010998">
    <property type="entry name" value="Integrase_recombinase_N"/>
</dbReference>
<dbReference type="Pfam" id="PF00589">
    <property type="entry name" value="Phage_integrase"/>
    <property type="match status" value="1"/>
</dbReference>
<dbReference type="RefSeq" id="WP_092887841.1">
    <property type="nucleotide sequence ID" value="NZ_FOOQ01000001.1"/>
</dbReference>
<dbReference type="InterPro" id="IPR044068">
    <property type="entry name" value="CB"/>
</dbReference>
<dbReference type="InterPro" id="IPR013762">
    <property type="entry name" value="Integrase-like_cat_sf"/>
</dbReference>
<name>A0A1I2LYW4_9EURY</name>
<proteinExistence type="predicted"/>
<evidence type="ECO:0000256" key="2">
    <source>
        <dbReference type="ARBA" id="ARBA00023125"/>
    </source>
</evidence>
<evidence type="ECO:0000313" key="8">
    <source>
        <dbReference type="Proteomes" id="UP000198876"/>
    </source>
</evidence>
<dbReference type="PROSITE" id="PS51898">
    <property type="entry name" value="TYR_RECOMBINASE"/>
    <property type="match status" value="1"/>
</dbReference>
<dbReference type="PANTHER" id="PTHR30349">
    <property type="entry name" value="PHAGE INTEGRASE-RELATED"/>
    <property type="match status" value="1"/>
</dbReference>
<dbReference type="InterPro" id="IPR050090">
    <property type="entry name" value="Tyrosine_recombinase_XerCD"/>
</dbReference>